<evidence type="ECO:0000259" key="5">
    <source>
        <dbReference type="Pfam" id="PF00135"/>
    </source>
</evidence>
<evidence type="ECO:0000256" key="4">
    <source>
        <dbReference type="SAM" id="MobiDB-lite"/>
    </source>
</evidence>
<dbReference type="InterPro" id="IPR029058">
    <property type="entry name" value="AB_hydrolase_fold"/>
</dbReference>
<keyword evidence="7" id="KW-1185">Reference proteome</keyword>
<feature type="domain" description="Carboxylesterase type B" evidence="5">
    <location>
        <begin position="3"/>
        <end position="454"/>
    </location>
</feature>
<gene>
    <name evidence="6" type="ORF">Arub01_06050</name>
</gene>
<accession>A0A9W6PST8</accession>
<dbReference type="AlphaFoldDB" id="A0A9W6PST8"/>
<dbReference type="EC" id="3.1.1.-" evidence="3"/>
<comment type="caution">
    <text evidence="6">The sequence shown here is derived from an EMBL/GenBank/DDBJ whole genome shotgun (WGS) entry which is preliminary data.</text>
</comment>
<proteinExistence type="inferred from homology"/>
<dbReference type="InterPro" id="IPR002018">
    <property type="entry name" value="CarbesteraseB"/>
</dbReference>
<evidence type="ECO:0000256" key="3">
    <source>
        <dbReference type="RuleBase" id="RU361235"/>
    </source>
</evidence>
<dbReference type="GO" id="GO:0016787">
    <property type="term" value="F:hydrolase activity"/>
    <property type="evidence" value="ECO:0007669"/>
    <property type="project" value="UniProtKB-KW"/>
</dbReference>
<organism evidence="6 7">
    <name type="scientific">Actinomadura rubrobrunea</name>
    <dbReference type="NCBI Taxonomy" id="115335"/>
    <lineage>
        <taxon>Bacteria</taxon>
        <taxon>Bacillati</taxon>
        <taxon>Actinomycetota</taxon>
        <taxon>Actinomycetes</taxon>
        <taxon>Streptosporangiales</taxon>
        <taxon>Thermomonosporaceae</taxon>
        <taxon>Actinomadura</taxon>
    </lineage>
</organism>
<evidence type="ECO:0000313" key="6">
    <source>
        <dbReference type="EMBL" id="GLW62361.1"/>
    </source>
</evidence>
<dbReference type="Pfam" id="PF00135">
    <property type="entry name" value="COesterase"/>
    <property type="match status" value="1"/>
</dbReference>
<evidence type="ECO:0000256" key="1">
    <source>
        <dbReference type="ARBA" id="ARBA00005964"/>
    </source>
</evidence>
<dbReference type="Gene3D" id="3.40.50.1820">
    <property type="entry name" value="alpha/beta hydrolase"/>
    <property type="match status" value="1"/>
</dbReference>
<dbReference type="PANTHER" id="PTHR11559">
    <property type="entry name" value="CARBOXYLESTERASE"/>
    <property type="match status" value="1"/>
</dbReference>
<dbReference type="InterPro" id="IPR019826">
    <property type="entry name" value="Carboxylesterase_B_AS"/>
</dbReference>
<reference evidence="6" key="1">
    <citation type="submission" date="2023-02" db="EMBL/GenBank/DDBJ databases">
        <title>Actinomadura rubrobrunea NBRC 14622.</title>
        <authorList>
            <person name="Ichikawa N."/>
            <person name="Sato H."/>
            <person name="Tonouchi N."/>
        </authorList>
    </citation>
    <scope>NUCLEOTIDE SEQUENCE</scope>
    <source>
        <strain evidence="6">NBRC 14622</strain>
    </source>
</reference>
<sequence length="488" mass="51744">MELVVQTRYGKVRGRAENGVAAFLGIPYAAPPFGPHRFQAPRPPEPWDGVRDATAYGPTAPKPAYKSQYGTLLADPEIPGEDCLNLNVWTPDPGGSGMPVMVWIHGGAFRNGSGAVPTYNGANFARDGVVCVTINYRLGAEGFAYLPGAPANRGLRDQIAALEWVRDNIAAFGGDPGRVTVFGESAGGMSVSTLLSLDLGLFERAIAQSGAGNIAQTAEDALLITKEMAARLGVEPTAEAFARLAPDQIIPVQAAVAEEVAAMPDPDRWGASTAAGGMALAPVLDGDLLTRRPEEAVAAGAGRGVDLLTGSTAEEFRLFLVPTGLIDLITPDLVDLVAGGMGVPRRVVDGYRDRHADLAPGDLLSLIITDGLFRVPAVRLAERQSAHARTWMYEFAWRSPLPGLGACHALELGFVFDTLRGAGETPMTGPNPPQKLADAMHRAWVDFAAHGDPGWEPYDAETRRVRVFDGDGDPVVQDPRGGDRELWG</sequence>
<protein>
    <recommendedName>
        <fullName evidence="3">Carboxylic ester hydrolase</fullName>
        <ecNumber evidence="3">3.1.1.-</ecNumber>
    </recommendedName>
</protein>
<evidence type="ECO:0000313" key="7">
    <source>
        <dbReference type="Proteomes" id="UP001165124"/>
    </source>
</evidence>
<comment type="similarity">
    <text evidence="1 3">Belongs to the type-B carboxylesterase/lipase family.</text>
</comment>
<dbReference type="InterPro" id="IPR050309">
    <property type="entry name" value="Type-B_Carboxylest/Lipase"/>
</dbReference>
<dbReference type="SUPFAM" id="SSF53474">
    <property type="entry name" value="alpha/beta-Hydrolases"/>
    <property type="match status" value="1"/>
</dbReference>
<evidence type="ECO:0000256" key="2">
    <source>
        <dbReference type="ARBA" id="ARBA00022801"/>
    </source>
</evidence>
<feature type="region of interest" description="Disordered" evidence="4">
    <location>
        <begin position="469"/>
        <end position="488"/>
    </location>
</feature>
<dbReference type="Proteomes" id="UP001165124">
    <property type="component" value="Unassembled WGS sequence"/>
</dbReference>
<name>A0A9W6PST8_9ACTN</name>
<keyword evidence="2 3" id="KW-0378">Hydrolase</keyword>
<dbReference type="EMBL" id="BSRZ01000001">
    <property type="protein sequence ID" value="GLW62361.1"/>
    <property type="molecule type" value="Genomic_DNA"/>
</dbReference>
<dbReference type="RefSeq" id="WP_067916534.1">
    <property type="nucleotide sequence ID" value="NZ_BSRZ01000001.1"/>
</dbReference>
<dbReference type="PROSITE" id="PS00122">
    <property type="entry name" value="CARBOXYLESTERASE_B_1"/>
    <property type="match status" value="1"/>
</dbReference>